<keyword evidence="1" id="KW-0282">Flagellum</keyword>
<dbReference type="RefSeq" id="WP_003494564.1">
    <property type="nucleotide sequence ID" value="NZ_JACBEX010000003.1"/>
</dbReference>
<dbReference type="KEGG" id="cld:CLSPO_c29030"/>
<dbReference type="Proteomes" id="UP000033052">
    <property type="component" value="Chromosome"/>
</dbReference>
<dbReference type="Gene3D" id="1.20.1330.10">
    <property type="entry name" value="f41 fragment of flagellin, N-terminal domain"/>
    <property type="match status" value="1"/>
</dbReference>
<proteinExistence type="predicted"/>
<protein>
    <submittedName>
        <fullName evidence="1">Putative flagellin B</fullName>
    </submittedName>
</protein>
<sequence length="55" mass="6067">MMEKLALQNQTVTDIEQEAALNGMTKEDVSQAIEILDKAIVTISAEKGKLGAYQW</sequence>
<keyword evidence="1" id="KW-0969">Cilium</keyword>
<gene>
    <name evidence="1" type="ORF">CLSPO_c29030</name>
</gene>
<keyword evidence="1" id="KW-0966">Cell projection</keyword>
<dbReference type="EMBL" id="CP009225">
    <property type="protein sequence ID" value="AKC63623.1"/>
    <property type="molecule type" value="Genomic_DNA"/>
</dbReference>
<evidence type="ECO:0000313" key="1">
    <source>
        <dbReference type="EMBL" id="AKC63623.1"/>
    </source>
</evidence>
<dbReference type="AlphaFoldDB" id="A0A7U4JQW5"/>
<organism evidence="1 2">
    <name type="scientific">Clostridium sporogenes</name>
    <dbReference type="NCBI Taxonomy" id="1509"/>
    <lineage>
        <taxon>Bacteria</taxon>
        <taxon>Bacillati</taxon>
        <taxon>Bacillota</taxon>
        <taxon>Clostridia</taxon>
        <taxon>Eubacteriales</taxon>
        <taxon>Clostridiaceae</taxon>
        <taxon>Clostridium</taxon>
    </lineage>
</organism>
<evidence type="ECO:0000313" key="2">
    <source>
        <dbReference type="Proteomes" id="UP000033052"/>
    </source>
</evidence>
<reference evidence="1 2" key="1">
    <citation type="journal article" date="2015" name="PLoS ONE">
        <title>A universal mariner transposon system for forward genetic studies in the genus clostridium.</title>
        <authorList>
            <person name="Zhang Y."/>
            <person name="Grosse-Honebrink A."/>
            <person name="Minton N.P."/>
        </authorList>
    </citation>
    <scope>NUCLEOTIDE SEQUENCE [LARGE SCALE GENOMIC DNA]</scope>
    <source>
        <strain evidence="1 2">NCIMB 10696</strain>
    </source>
</reference>
<accession>A0A7U4JQW5</accession>
<name>A0A7U4JQW5_CLOSG</name>